<name>A0A7W7D0G3_9ACTN</name>
<dbReference type="InterPro" id="IPR001633">
    <property type="entry name" value="EAL_dom"/>
</dbReference>
<dbReference type="Gene3D" id="3.40.50.1460">
    <property type="match status" value="1"/>
</dbReference>
<evidence type="ECO:0000259" key="2">
    <source>
        <dbReference type="PROSITE" id="PS50883"/>
    </source>
</evidence>
<dbReference type="InterPro" id="IPR011600">
    <property type="entry name" value="Pept_C14_caspase"/>
</dbReference>
<keyword evidence="4" id="KW-1185">Reference proteome</keyword>
<dbReference type="GO" id="GO:0071111">
    <property type="term" value="F:cyclic-guanylate-specific phosphodiesterase activity"/>
    <property type="evidence" value="ECO:0007669"/>
    <property type="project" value="InterPro"/>
</dbReference>
<dbReference type="Proteomes" id="UP000542742">
    <property type="component" value="Unassembled WGS sequence"/>
</dbReference>
<evidence type="ECO:0000313" key="3">
    <source>
        <dbReference type="EMBL" id="MBB4697921.1"/>
    </source>
</evidence>
<dbReference type="PANTHER" id="PTHR33121:SF70">
    <property type="entry name" value="SIGNALING PROTEIN YKOW"/>
    <property type="match status" value="1"/>
</dbReference>
<evidence type="ECO:0000313" key="4">
    <source>
        <dbReference type="Proteomes" id="UP000542742"/>
    </source>
</evidence>
<accession>A0A7W7D0G3</accession>
<evidence type="ECO:0000256" key="1">
    <source>
        <dbReference type="SAM" id="MobiDB-lite"/>
    </source>
</evidence>
<dbReference type="SMART" id="SM00052">
    <property type="entry name" value="EAL"/>
    <property type="match status" value="1"/>
</dbReference>
<dbReference type="CDD" id="cd01948">
    <property type="entry name" value="EAL"/>
    <property type="match status" value="1"/>
</dbReference>
<dbReference type="RefSeq" id="WP_221477428.1">
    <property type="nucleotide sequence ID" value="NZ_BOMC01000025.1"/>
</dbReference>
<feature type="domain" description="EAL" evidence="2">
    <location>
        <begin position="400"/>
        <end position="674"/>
    </location>
</feature>
<dbReference type="EMBL" id="JACHMF010000001">
    <property type="protein sequence ID" value="MBB4697921.1"/>
    <property type="molecule type" value="Genomic_DNA"/>
</dbReference>
<dbReference type="GO" id="GO:0004197">
    <property type="term" value="F:cysteine-type endopeptidase activity"/>
    <property type="evidence" value="ECO:0007669"/>
    <property type="project" value="InterPro"/>
</dbReference>
<dbReference type="Pfam" id="PF00563">
    <property type="entry name" value="EAL"/>
    <property type="match status" value="1"/>
</dbReference>
<dbReference type="InterPro" id="IPR050706">
    <property type="entry name" value="Cyclic-di-GMP_PDE-like"/>
</dbReference>
<dbReference type="SUPFAM" id="SSF141868">
    <property type="entry name" value="EAL domain-like"/>
    <property type="match status" value="1"/>
</dbReference>
<sequence>MANQRFAVIVGVNDTYTRLRFAERDAEAVHELLELEGFDARLFTGPYVTASEVKAALRQIATRAGKTDLLIVYFAGRAVTPMWSRGAETYLVTPDLDESALSENPDSGLRMAFLERDVLEFFAGIAVLVVDAAGPSGFPGPRSHRYAALVSCAEDAAERETPVVGHGVLTAHVLATLRRQPRVTIAALTEAVREQGLTPLVTGPSWTDDVVLVGSAGEPAPAVLPLANPLDAATGEIGQLIRRLSQHARMPRHAAPRSTGTRADAGVAAPSRVEYVRAATKAHSTALLEYTAGGQFQPIDSSKRFDLDAIRPTLRFPPGADWFGHTVHDDHRTVLCVPLRHAEGRSLLLALVDPAPELLGLGQPLAKILETVWRTDFAATPDEAEVEVLTALREAFGRLPRALFEHCFELYRRVLESYSVVFQPVVTLGKTARRIEVHSYEALARRSAADSRAPVAMLRLAEVWGDRFVVERDKVILRMALHTYARAHADGPWSEPKPLSINVAVRSLLSDAYVEVLRTAIAELGLDPAAITLEISEQDPIEPRRGEQWAEAPHAYFHNRLAAIARDVGVAFAVDDFGEGYASLSRMAELPLTQIKVDRAILHHPLAAKELSLVMDTARHASHAPRVVIVEGVDDESPLTLREIYEQRIRHVQGWITQQPARPTLRPLEPEVCERIAALVRGDDEHRGTLMTRPRAAAPGELPMQRGA</sequence>
<dbReference type="GO" id="GO:0006508">
    <property type="term" value="P:proteolysis"/>
    <property type="evidence" value="ECO:0007669"/>
    <property type="project" value="InterPro"/>
</dbReference>
<dbReference type="InterPro" id="IPR035919">
    <property type="entry name" value="EAL_sf"/>
</dbReference>
<reference evidence="3 4" key="1">
    <citation type="submission" date="2020-08" db="EMBL/GenBank/DDBJ databases">
        <title>Sequencing the genomes of 1000 actinobacteria strains.</title>
        <authorList>
            <person name="Klenk H.-P."/>
        </authorList>
    </citation>
    <scope>NUCLEOTIDE SEQUENCE [LARGE SCALE GENOMIC DNA]</scope>
    <source>
        <strain evidence="3 4">DSM 45518</strain>
    </source>
</reference>
<dbReference type="Gene3D" id="3.20.20.450">
    <property type="entry name" value="EAL domain"/>
    <property type="match status" value="1"/>
</dbReference>
<comment type="caution">
    <text evidence="3">The sequence shown here is derived from an EMBL/GenBank/DDBJ whole genome shotgun (WGS) entry which is preliminary data.</text>
</comment>
<dbReference type="PROSITE" id="PS50883">
    <property type="entry name" value="EAL"/>
    <property type="match status" value="1"/>
</dbReference>
<gene>
    <name evidence="3" type="ORF">BKA14_008069</name>
</gene>
<dbReference type="Pfam" id="PF00656">
    <property type="entry name" value="Peptidase_C14"/>
    <property type="match status" value="1"/>
</dbReference>
<organism evidence="3 4">
    <name type="scientific">Paractinoplanes abujensis</name>
    <dbReference type="NCBI Taxonomy" id="882441"/>
    <lineage>
        <taxon>Bacteria</taxon>
        <taxon>Bacillati</taxon>
        <taxon>Actinomycetota</taxon>
        <taxon>Actinomycetes</taxon>
        <taxon>Micromonosporales</taxon>
        <taxon>Micromonosporaceae</taxon>
        <taxon>Paractinoplanes</taxon>
    </lineage>
</organism>
<proteinExistence type="predicted"/>
<protein>
    <submittedName>
        <fullName evidence="3">EAL domain-containing protein (Putative c-di-GMP-specific phosphodiesterase class I)</fullName>
    </submittedName>
</protein>
<dbReference type="AlphaFoldDB" id="A0A7W7D0G3"/>
<dbReference type="PANTHER" id="PTHR33121">
    <property type="entry name" value="CYCLIC DI-GMP PHOSPHODIESTERASE PDEF"/>
    <property type="match status" value="1"/>
</dbReference>
<feature type="region of interest" description="Disordered" evidence="1">
    <location>
        <begin position="247"/>
        <end position="266"/>
    </location>
</feature>